<evidence type="ECO:0000313" key="4">
    <source>
        <dbReference type="Proteomes" id="UP000001349"/>
    </source>
</evidence>
<dbReference type="InterPro" id="IPR031161">
    <property type="entry name" value="Peptidase_M60_dom"/>
</dbReference>
<evidence type="ECO:0000313" key="3">
    <source>
        <dbReference type="EMBL" id="ACL75253.1"/>
    </source>
</evidence>
<feature type="signal peptide" evidence="1">
    <location>
        <begin position="1"/>
        <end position="22"/>
    </location>
</feature>
<evidence type="ECO:0000256" key="1">
    <source>
        <dbReference type="SAM" id="SignalP"/>
    </source>
</evidence>
<dbReference type="Gene3D" id="3.40.390.80">
    <property type="entry name" value="Peptidase M60, enhancin-like domain 2"/>
    <property type="match status" value="1"/>
</dbReference>
<feature type="domain" description="Peptidase M60" evidence="2">
    <location>
        <begin position="248"/>
        <end position="414"/>
    </location>
</feature>
<dbReference type="Pfam" id="PF13402">
    <property type="entry name" value="Peptidase_M60"/>
    <property type="match status" value="1"/>
</dbReference>
<dbReference type="RefSeq" id="WP_015924413.1">
    <property type="nucleotide sequence ID" value="NC_011898.1"/>
</dbReference>
<dbReference type="AlphaFoldDB" id="B8I8M0"/>
<dbReference type="Proteomes" id="UP000001349">
    <property type="component" value="Chromosome"/>
</dbReference>
<keyword evidence="1" id="KW-0732">Signal</keyword>
<dbReference type="eggNOG" id="COG3534">
    <property type="taxonomic scope" value="Bacteria"/>
</dbReference>
<dbReference type="InterPro" id="IPR008979">
    <property type="entry name" value="Galactose-bd-like_sf"/>
</dbReference>
<dbReference type="SUPFAM" id="SSF49785">
    <property type="entry name" value="Galactose-binding domain-like"/>
    <property type="match status" value="1"/>
</dbReference>
<reference evidence="3 4" key="1">
    <citation type="submission" date="2009-01" db="EMBL/GenBank/DDBJ databases">
        <title>Complete sequence of Clostridium cellulolyticum H10.</title>
        <authorList>
            <consortium name="US DOE Joint Genome Institute"/>
            <person name="Lucas S."/>
            <person name="Copeland A."/>
            <person name="Lapidus A."/>
            <person name="Glavina del Rio T."/>
            <person name="Dalin E."/>
            <person name="Tice H."/>
            <person name="Bruce D."/>
            <person name="Goodwin L."/>
            <person name="Pitluck S."/>
            <person name="Chertkov O."/>
            <person name="Saunders E."/>
            <person name="Brettin T."/>
            <person name="Detter J.C."/>
            <person name="Han C."/>
            <person name="Larimer F."/>
            <person name="Land M."/>
            <person name="Hauser L."/>
            <person name="Kyrpides N."/>
            <person name="Ivanova N."/>
            <person name="Zhou J."/>
            <person name="Richardson P."/>
        </authorList>
    </citation>
    <scope>NUCLEOTIDE SEQUENCE [LARGE SCALE GENOMIC DNA]</scope>
    <source>
        <strain evidence="4">ATCC 35319 / DSM 5812 / JCM 6584 / H10</strain>
    </source>
</reference>
<sequence length="433" mass="48727" precursor="true">MKKKLKSFCTVLSLMFLFQVQPHNIALDGGIYTNEANAVTVISNGNFESGSGNAPTGWSTDAWTTGSSFTWEQSAGRNGSKCISITSNSYNDARWVQTVQLTPNKHYVLSAYVKGENINPDGTATTGANISVMDEWTVSDSTESTGTFGWKKIYLDFVAPESGSVKLGCRLGFYGSVMSGKAYFDDIEIIELQRRSGRNVYLNLESSQWSIFTGTNDTRWIGHLDDAYDKYYELVGTKPYNGTNIGIKSAHIYPGYWAIAGNPINWNQPYVAEEIYKINTDDDWSFGILHEIGHDFDQDGWNWDAEFWANTKMYYVVEQLGGKVFQNNTYYVGSQLENYYRTHASGSYANTIANRTFKGDGLTYCFIRIKNVIGWEPFKMTFRYFTSSGANPASKVAKFDLFLDKLTEYSGYDVRSTFLTGELDTIRNYLAAN</sequence>
<organism evidence="3 4">
    <name type="scientific">Ruminiclostridium cellulolyticum (strain ATCC 35319 / DSM 5812 / JCM 6584 / H10)</name>
    <name type="common">Clostridium cellulolyticum</name>
    <dbReference type="NCBI Taxonomy" id="394503"/>
    <lineage>
        <taxon>Bacteria</taxon>
        <taxon>Bacillati</taxon>
        <taxon>Bacillota</taxon>
        <taxon>Clostridia</taxon>
        <taxon>Eubacteriales</taxon>
        <taxon>Oscillospiraceae</taxon>
        <taxon>Ruminiclostridium</taxon>
    </lineage>
</organism>
<accession>B8I8M0</accession>
<dbReference type="HOGENOM" id="CLU_632673_0_0_9"/>
<dbReference type="Gene3D" id="2.60.120.260">
    <property type="entry name" value="Galactose-binding domain-like"/>
    <property type="match status" value="1"/>
</dbReference>
<evidence type="ECO:0000259" key="2">
    <source>
        <dbReference type="Pfam" id="PF13402"/>
    </source>
</evidence>
<keyword evidence="4" id="KW-1185">Reference proteome</keyword>
<gene>
    <name evidence="3" type="ordered locus">Ccel_0881</name>
</gene>
<feature type="chain" id="PRO_5038761871" evidence="1">
    <location>
        <begin position="23"/>
        <end position="433"/>
    </location>
</feature>
<dbReference type="STRING" id="394503.Ccel_0881"/>
<dbReference type="KEGG" id="cce:Ccel_0881"/>
<dbReference type="CAZy" id="CBM16">
    <property type="family name" value="Carbohydrate-Binding Module Family 16"/>
</dbReference>
<name>B8I8M0_RUMCH</name>
<proteinExistence type="predicted"/>
<dbReference type="EMBL" id="CP001348">
    <property type="protein sequence ID" value="ACL75253.1"/>
    <property type="molecule type" value="Genomic_DNA"/>
</dbReference>
<dbReference type="OrthoDB" id="1737095at2"/>
<protein>
    <submittedName>
        <fullName evidence="3">Carbohydrate-binding, CenC-like protein</fullName>
    </submittedName>
</protein>